<reference evidence="1 2" key="1">
    <citation type="submission" date="2021-06" db="EMBL/GenBank/DDBJ databases">
        <title>Whole genome sequences of Flavobacterium sp. KK2020170 and assembly.</title>
        <authorList>
            <person name="Kitahara K."/>
            <person name="Miyoshi S."/>
            <person name="Uesaka K."/>
        </authorList>
    </citation>
    <scope>NUCLEOTIDE SEQUENCE [LARGE SCALE GENOMIC DNA]</scope>
    <source>
        <strain evidence="1 2">KK2020170</strain>
    </source>
</reference>
<organism evidence="1 2">
    <name type="scientific">Flavobacterium okayamense</name>
    <dbReference type="NCBI Taxonomy" id="2830782"/>
    <lineage>
        <taxon>Bacteria</taxon>
        <taxon>Pseudomonadati</taxon>
        <taxon>Bacteroidota</taxon>
        <taxon>Flavobacteriia</taxon>
        <taxon>Flavobacteriales</taxon>
        <taxon>Flavobacteriaceae</taxon>
        <taxon>Flavobacterium</taxon>
    </lineage>
</organism>
<proteinExistence type="predicted"/>
<protein>
    <submittedName>
        <fullName evidence="1">Uncharacterized protein</fullName>
    </submittedName>
</protein>
<dbReference type="RefSeq" id="WP_221258192.1">
    <property type="nucleotide sequence ID" value="NZ_AP024749.1"/>
</dbReference>
<dbReference type="EMBL" id="AP024749">
    <property type="protein sequence ID" value="BCY29097.1"/>
    <property type="molecule type" value="Genomic_DNA"/>
</dbReference>
<sequence length="127" mass="14394">MDGQNLNFGKELELTVEDLNFVNLVEKEIAKLTDEERKNGFRNYIQTIGTCGFAGSGGYQTLINTDKNNGYKVTIREYSSRGTISNPVREYDLIINKLGKIDLGCTRSNLFNGNTYIRHIINEIITH</sequence>
<name>A0ABN6I0D8_9FLAO</name>
<accession>A0ABN6I0D8</accession>
<evidence type="ECO:0000313" key="1">
    <source>
        <dbReference type="EMBL" id="BCY29097.1"/>
    </source>
</evidence>
<gene>
    <name evidence="1" type="ORF">KK2020170_19650</name>
</gene>
<dbReference type="Proteomes" id="UP000825258">
    <property type="component" value="Chromosome"/>
</dbReference>
<evidence type="ECO:0000313" key="2">
    <source>
        <dbReference type="Proteomes" id="UP000825258"/>
    </source>
</evidence>
<keyword evidence="2" id="KW-1185">Reference proteome</keyword>